<keyword evidence="2" id="KW-1185">Reference proteome</keyword>
<proteinExistence type="predicted"/>
<protein>
    <submittedName>
        <fullName evidence="1">Sulfotransferase family protein</fullName>
    </submittedName>
</protein>
<reference evidence="1 2" key="1">
    <citation type="submission" date="2016-10" db="EMBL/GenBank/DDBJ databases">
        <authorList>
            <person name="de Groot N.N."/>
        </authorList>
    </citation>
    <scope>NUCLEOTIDE SEQUENCE [LARGE SCALE GENOMIC DNA]</scope>
    <source>
        <strain evidence="1 2">A52C2</strain>
    </source>
</reference>
<dbReference type="AlphaFoldDB" id="A0A1H9CMS8"/>
<dbReference type="Proteomes" id="UP000199647">
    <property type="component" value="Unassembled WGS sequence"/>
</dbReference>
<dbReference type="GO" id="GO:0016020">
    <property type="term" value="C:membrane"/>
    <property type="evidence" value="ECO:0007669"/>
    <property type="project" value="InterPro"/>
</dbReference>
<evidence type="ECO:0000313" key="2">
    <source>
        <dbReference type="Proteomes" id="UP000199647"/>
    </source>
</evidence>
<name>A0A1H9CMS8_9HYPH</name>
<evidence type="ECO:0000313" key="1">
    <source>
        <dbReference type="EMBL" id="SEQ02357.1"/>
    </source>
</evidence>
<dbReference type="Gene3D" id="3.40.50.300">
    <property type="entry name" value="P-loop containing nucleotide triphosphate hydrolases"/>
    <property type="match status" value="1"/>
</dbReference>
<dbReference type="EMBL" id="FOFG01000002">
    <property type="protein sequence ID" value="SEQ02357.1"/>
    <property type="molecule type" value="Genomic_DNA"/>
</dbReference>
<dbReference type="OrthoDB" id="554104at2"/>
<dbReference type="InterPro" id="IPR027417">
    <property type="entry name" value="P-loop_NTPase"/>
</dbReference>
<dbReference type="STRING" id="1855383.SAMN05216548_102194"/>
<dbReference type="RefSeq" id="WP_092495365.1">
    <property type="nucleotide sequence ID" value="NZ_FOFG01000002.1"/>
</dbReference>
<accession>A0A1H9CMS8</accession>
<dbReference type="GO" id="GO:0008146">
    <property type="term" value="F:sulfotransferase activity"/>
    <property type="evidence" value="ECO:0007669"/>
    <property type="project" value="InterPro"/>
</dbReference>
<dbReference type="InterPro" id="IPR005331">
    <property type="entry name" value="Sulfotransferase"/>
</dbReference>
<gene>
    <name evidence="1" type="ORF">SAMN05216548_102194</name>
</gene>
<sequence length="217" mass="25240">MPMISERLGMAFFPIPKNAGTSVRYAMFELENGRGFKPESLPDGRLSALFMTCPALPFEQIAQGPVAGLTRFAVVRDPLERVVSAYKNRVLFYRELETADYTRYNLPDWLPRSPDINTFISLLDYYRKMPVMAHHTRHQRVYLGPDLAFFDRLFQMHELPELADFLSERSGRPVALGKLRNDGPQVPLDTVSDESRRRLRRYYDIDYALLGDRYCRH</sequence>
<organism evidence="1 2">
    <name type="scientific">Faunimonas pinastri</name>
    <dbReference type="NCBI Taxonomy" id="1855383"/>
    <lineage>
        <taxon>Bacteria</taxon>
        <taxon>Pseudomonadati</taxon>
        <taxon>Pseudomonadota</taxon>
        <taxon>Alphaproteobacteria</taxon>
        <taxon>Hyphomicrobiales</taxon>
        <taxon>Afifellaceae</taxon>
        <taxon>Faunimonas</taxon>
    </lineage>
</organism>
<dbReference type="Pfam" id="PF03567">
    <property type="entry name" value="Sulfotransfer_2"/>
    <property type="match status" value="1"/>
</dbReference>
<keyword evidence="1" id="KW-0808">Transferase</keyword>